<protein>
    <submittedName>
        <fullName evidence="1">Uncharacterized protein</fullName>
    </submittedName>
</protein>
<dbReference type="Proteomes" id="UP000291097">
    <property type="component" value="Unassembled WGS sequence"/>
</dbReference>
<evidence type="ECO:0000313" key="2">
    <source>
        <dbReference type="Proteomes" id="UP000291097"/>
    </source>
</evidence>
<reference evidence="1 2" key="1">
    <citation type="submission" date="2019-02" db="EMBL/GenBank/DDBJ databases">
        <title>Genomic Encyclopedia of Archaeal and Bacterial Type Strains, Phase II (KMG-II): from individual species to whole genera.</title>
        <authorList>
            <person name="Goeker M."/>
        </authorList>
    </citation>
    <scope>NUCLEOTIDE SEQUENCE [LARGE SCALE GENOMIC DNA]</scope>
    <source>
        <strain evidence="1 2">DSM 18328</strain>
    </source>
</reference>
<comment type="caution">
    <text evidence="1">The sequence shown here is derived from an EMBL/GenBank/DDBJ whole genome shotgun (WGS) entry which is preliminary data.</text>
</comment>
<dbReference type="EMBL" id="SHMP01000011">
    <property type="protein sequence ID" value="RZV05075.1"/>
    <property type="molecule type" value="Genomic_DNA"/>
</dbReference>
<organism evidence="1 2">
    <name type="scientific">Natrinema hispanicum</name>
    <dbReference type="NCBI Taxonomy" id="392421"/>
    <lineage>
        <taxon>Archaea</taxon>
        <taxon>Methanobacteriati</taxon>
        <taxon>Methanobacteriota</taxon>
        <taxon>Stenosarchaea group</taxon>
        <taxon>Halobacteria</taxon>
        <taxon>Halobacteriales</taxon>
        <taxon>Natrialbaceae</taxon>
        <taxon>Natrinema</taxon>
    </lineage>
</organism>
<dbReference type="AlphaFoldDB" id="A0A482Y5J3"/>
<accession>A0A482Y5J3</accession>
<name>A0A482Y5J3_9EURY</name>
<gene>
    <name evidence="1" type="ORF">BDK88_4314</name>
</gene>
<sequence length="220" mass="25494">MSWNNEQVLQITDRLGREATLWLLVMSSGRKAGKNMARNYNNFPGKIQSYAKSHDIEIPDESEIRGGYKRLRRAQIPDLQGSTDTVILGDKEDYIKLTDHGLTLVTLIDSHEDLRREVKRQIGVEVDQEEPWWPHEYNEDEAAIRMEATSERPSEDTEEYEIEAKAEFICPCCESEVTHTYTFEEPVETWSKTVWTDCPGCEIEWSHIAGNPHQKPEPRE</sequence>
<evidence type="ECO:0000313" key="1">
    <source>
        <dbReference type="EMBL" id="RZV05075.1"/>
    </source>
</evidence>
<proteinExistence type="predicted"/>